<dbReference type="AlphaFoldDB" id="A0A9N8YXH9"/>
<keyword evidence="9" id="KW-1185">Reference proteome</keyword>
<dbReference type="SMART" id="SM00906">
    <property type="entry name" value="Fungal_trans"/>
    <property type="match status" value="1"/>
</dbReference>
<dbReference type="PANTHER" id="PTHR47338:SF5">
    <property type="entry name" value="ZN(II)2CYS6 TRANSCRIPTION FACTOR (EUROFUNG)"/>
    <property type="match status" value="1"/>
</dbReference>
<dbReference type="Proteomes" id="UP000789739">
    <property type="component" value="Unassembled WGS sequence"/>
</dbReference>
<sequence length="832" mass="93061">MEKLLQPLREQGVIDDNSLGSMPKKQRLSNGATFDIFSANPDTGMASSPERAYIPPASPPSLKKLSNLENYDTYQNPIQQTNIWEQPQLNVHNGQLSPCDDVSADHSKIVDESDDNTCQANHKGDLLFFGKTAAHPGFRRLGECIPPDDEATQNLSVNETSLPNAAQSGIYNASMFNQALLAFPRGDGYPPSEITDHLFLCFFNHMINHTPMFHEPTLKHRLRTRKASPFLVWALCALAARHSDLPGIAKDPPHSAGEVFAERAISYMPESFDDPNVESVQAILLLCMHSFGSARGPRSWMYTAMAVRMAQALGMHKEFAPVSCIYAKKGNSHQAFIYREIRRRVFWVSFVIDRFAACALGRPTIIDEGDVEIRQPCDDKEWRKEHPAISDMMDDRPAESPVKCGKRFILSTDGIFASLSSVSILLGRVGQYINRMRSADALPVWDSNSEFAQLENQLESWYTSLSPELKWSSDTLKYHVENGTIGAYAAIQTLYHVSIVVLNRPNVATLQTGAAPASQLAFFQTSAEKCSDSARRTTKIAEALIEAKCTNLCPFTLYPIFATATMHINDTFSNDKTVVEIAHQGLNITERYLEMVRPYWNIAGKLIHMLKQMRKCRTEDIMCPESTDSGLMEYWNRAHVPSKPSSKPDTSFQDVIPDSNLAGLSSFVVPDFLSPRYMASTEFSEPWMNFMRSPGIISPRSLMRLNRRDPVDDNVYNNQDDYFSQDMTLYNVVSNQFTYEGLTDPLVTTSLSDLSPTRLYRISSPFRQLVDQQGLGGGILKEITTQSGTNLSAGLASPVIDSLDANFYDNSNLEGEDSRNDNRDKHMLPVAL</sequence>
<name>A0A9N8YXH9_9GLOM</name>
<evidence type="ECO:0000313" key="9">
    <source>
        <dbReference type="Proteomes" id="UP000789739"/>
    </source>
</evidence>
<protein>
    <submittedName>
        <fullName evidence="8">2251_t:CDS:1</fullName>
    </submittedName>
</protein>
<dbReference type="GO" id="GO:0008270">
    <property type="term" value="F:zinc ion binding"/>
    <property type="evidence" value="ECO:0007669"/>
    <property type="project" value="InterPro"/>
</dbReference>
<dbReference type="InterPro" id="IPR007219">
    <property type="entry name" value="XnlR_reg_dom"/>
</dbReference>
<feature type="region of interest" description="Disordered" evidence="6">
    <location>
        <begin position="812"/>
        <end position="832"/>
    </location>
</feature>
<evidence type="ECO:0000256" key="1">
    <source>
        <dbReference type="ARBA" id="ARBA00004123"/>
    </source>
</evidence>
<dbReference type="OrthoDB" id="2123952at2759"/>
<evidence type="ECO:0000256" key="4">
    <source>
        <dbReference type="ARBA" id="ARBA00023163"/>
    </source>
</evidence>
<dbReference type="EMBL" id="CAJVPI010000033">
    <property type="protein sequence ID" value="CAG8462204.1"/>
    <property type="molecule type" value="Genomic_DNA"/>
</dbReference>
<dbReference type="GO" id="GO:0006351">
    <property type="term" value="P:DNA-templated transcription"/>
    <property type="evidence" value="ECO:0007669"/>
    <property type="project" value="InterPro"/>
</dbReference>
<evidence type="ECO:0000256" key="3">
    <source>
        <dbReference type="ARBA" id="ARBA00023015"/>
    </source>
</evidence>
<accession>A0A9N8YXH9</accession>
<keyword evidence="5" id="KW-0539">Nucleus</keyword>
<reference evidence="8" key="1">
    <citation type="submission" date="2021-06" db="EMBL/GenBank/DDBJ databases">
        <authorList>
            <person name="Kallberg Y."/>
            <person name="Tangrot J."/>
            <person name="Rosling A."/>
        </authorList>
    </citation>
    <scope>NUCLEOTIDE SEQUENCE</scope>
    <source>
        <strain evidence="8">BR232B</strain>
    </source>
</reference>
<dbReference type="InterPro" id="IPR050815">
    <property type="entry name" value="TF_fung"/>
</dbReference>
<gene>
    <name evidence="8" type="ORF">PBRASI_LOCUS646</name>
</gene>
<evidence type="ECO:0000256" key="5">
    <source>
        <dbReference type="ARBA" id="ARBA00023242"/>
    </source>
</evidence>
<evidence type="ECO:0000313" key="8">
    <source>
        <dbReference type="EMBL" id="CAG8462204.1"/>
    </source>
</evidence>
<dbReference type="GO" id="GO:0000981">
    <property type="term" value="F:DNA-binding transcription factor activity, RNA polymerase II-specific"/>
    <property type="evidence" value="ECO:0007669"/>
    <property type="project" value="InterPro"/>
</dbReference>
<comment type="subcellular location">
    <subcellularLocation>
        <location evidence="1">Nucleus</location>
    </subcellularLocation>
</comment>
<dbReference type="GO" id="GO:0005634">
    <property type="term" value="C:nucleus"/>
    <property type="evidence" value="ECO:0007669"/>
    <property type="project" value="UniProtKB-SubCell"/>
</dbReference>
<proteinExistence type="predicted"/>
<dbReference type="Pfam" id="PF04082">
    <property type="entry name" value="Fungal_trans"/>
    <property type="match status" value="1"/>
</dbReference>
<feature type="compositionally biased region" description="Basic and acidic residues" evidence="6">
    <location>
        <begin position="816"/>
        <end position="832"/>
    </location>
</feature>
<dbReference type="GO" id="GO:0003677">
    <property type="term" value="F:DNA binding"/>
    <property type="evidence" value="ECO:0007669"/>
    <property type="project" value="InterPro"/>
</dbReference>
<keyword evidence="3" id="KW-0805">Transcription regulation</keyword>
<evidence type="ECO:0000256" key="6">
    <source>
        <dbReference type="SAM" id="MobiDB-lite"/>
    </source>
</evidence>
<evidence type="ECO:0000256" key="2">
    <source>
        <dbReference type="ARBA" id="ARBA00022723"/>
    </source>
</evidence>
<organism evidence="8 9">
    <name type="scientific">Paraglomus brasilianum</name>
    <dbReference type="NCBI Taxonomy" id="144538"/>
    <lineage>
        <taxon>Eukaryota</taxon>
        <taxon>Fungi</taxon>
        <taxon>Fungi incertae sedis</taxon>
        <taxon>Mucoromycota</taxon>
        <taxon>Glomeromycotina</taxon>
        <taxon>Glomeromycetes</taxon>
        <taxon>Paraglomerales</taxon>
        <taxon>Paraglomeraceae</taxon>
        <taxon>Paraglomus</taxon>
    </lineage>
</organism>
<keyword evidence="2" id="KW-0479">Metal-binding</keyword>
<dbReference type="CDD" id="cd12148">
    <property type="entry name" value="fungal_TF_MHR"/>
    <property type="match status" value="1"/>
</dbReference>
<dbReference type="PANTHER" id="PTHR47338">
    <property type="entry name" value="ZN(II)2CYS6 TRANSCRIPTION FACTOR (EUROFUNG)-RELATED"/>
    <property type="match status" value="1"/>
</dbReference>
<comment type="caution">
    <text evidence="8">The sequence shown here is derived from an EMBL/GenBank/DDBJ whole genome shotgun (WGS) entry which is preliminary data.</text>
</comment>
<feature type="domain" description="Xylanolytic transcriptional activator regulatory" evidence="7">
    <location>
        <begin position="299"/>
        <end position="382"/>
    </location>
</feature>
<keyword evidence="4" id="KW-0804">Transcription</keyword>
<evidence type="ECO:0000259" key="7">
    <source>
        <dbReference type="SMART" id="SM00906"/>
    </source>
</evidence>